<feature type="non-terminal residue" evidence="1">
    <location>
        <position position="1"/>
    </location>
</feature>
<accession>A0ACA9L011</accession>
<keyword evidence="2" id="KW-1185">Reference proteome</keyword>
<sequence length="90" mass="10055">DSKPTNNVIVVSNTASGFSVITISSKIKLGQLIFLLRTAYTTIKHLKQIVVFNQLMQENISIEEFSAKIKKINKIAKMLLNNKESNSFVA</sequence>
<gene>
    <name evidence="1" type="ORF">SPELUC_LOCUS2902</name>
</gene>
<protein>
    <submittedName>
        <fullName evidence="1">15496_t:CDS:1</fullName>
    </submittedName>
</protein>
<reference evidence="1" key="1">
    <citation type="submission" date="2021-06" db="EMBL/GenBank/DDBJ databases">
        <authorList>
            <person name="Kallberg Y."/>
            <person name="Tangrot J."/>
            <person name="Rosling A."/>
        </authorList>
    </citation>
    <scope>NUCLEOTIDE SEQUENCE</scope>
    <source>
        <strain evidence="1">28 12/20/2015</strain>
    </source>
</reference>
<proteinExistence type="predicted"/>
<evidence type="ECO:0000313" key="2">
    <source>
        <dbReference type="Proteomes" id="UP000789366"/>
    </source>
</evidence>
<comment type="caution">
    <text evidence="1">The sequence shown here is derived from an EMBL/GenBank/DDBJ whole genome shotgun (WGS) entry which is preliminary data.</text>
</comment>
<name>A0ACA9L011_9GLOM</name>
<organism evidence="1 2">
    <name type="scientific">Cetraspora pellucida</name>
    <dbReference type="NCBI Taxonomy" id="1433469"/>
    <lineage>
        <taxon>Eukaryota</taxon>
        <taxon>Fungi</taxon>
        <taxon>Fungi incertae sedis</taxon>
        <taxon>Mucoromycota</taxon>
        <taxon>Glomeromycotina</taxon>
        <taxon>Glomeromycetes</taxon>
        <taxon>Diversisporales</taxon>
        <taxon>Gigasporaceae</taxon>
        <taxon>Cetraspora</taxon>
    </lineage>
</organism>
<dbReference type="EMBL" id="CAJVPW010002078">
    <property type="protein sequence ID" value="CAG8498581.1"/>
    <property type="molecule type" value="Genomic_DNA"/>
</dbReference>
<dbReference type="Proteomes" id="UP000789366">
    <property type="component" value="Unassembled WGS sequence"/>
</dbReference>
<evidence type="ECO:0000313" key="1">
    <source>
        <dbReference type="EMBL" id="CAG8498581.1"/>
    </source>
</evidence>